<dbReference type="InterPro" id="IPR006070">
    <property type="entry name" value="Sua5-like_dom"/>
</dbReference>
<evidence type="ECO:0000256" key="5">
    <source>
        <dbReference type="ARBA" id="ARBA00022679"/>
    </source>
</evidence>
<evidence type="ECO:0000256" key="1">
    <source>
        <dbReference type="ARBA" id="ARBA00004496"/>
    </source>
</evidence>
<evidence type="ECO:0000256" key="3">
    <source>
        <dbReference type="ARBA" id="ARBA00012584"/>
    </source>
</evidence>
<evidence type="ECO:0000313" key="14">
    <source>
        <dbReference type="Proteomes" id="UP000263486"/>
    </source>
</evidence>
<dbReference type="RefSeq" id="WP_114643700.1">
    <property type="nucleotide sequence ID" value="NZ_JAACIO010000047.1"/>
</dbReference>
<organism evidence="13 14">
    <name type="scientific">Psychrilyobacter piezotolerans</name>
    <dbReference type="NCBI Taxonomy" id="2293438"/>
    <lineage>
        <taxon>Bacteria</taxon>
        <taxon>Fusobacteriati</taxon>
        <taxon>Fusobacteriota</taxon>
        <taxon>Fusobacteriia</taxon>
        <taxon>Fusobacteriales</taxon>
        <taxon>Fusobacteriaceae</taxon>
        <taxon>Psychrilyobacter</taxon>
    </lineage>
</organism>
<dbReference type="InterPro" id="IPR017945">
    <property type="entry name" value="DHBP_synth_RibB-like_a/b_dom"/>
</dbReference>
<evidence type="ECO:0000259" key="12">
    <source>
        <dbReference type="PROSITE" id="PS51163"/>
    </source>
</evidence>
<dbReference type="PANTHER" id="PTHR17490:SF16">
    <property type="entry name" value="THREONYLCARBAMOYL-AMP SYNTHASE"/>
    <property type="match status" value="1"/>
</dbReference>
<evidence type="ECO:0000256" key="9">
    <source>
        <dbReference type="ARBA" id="ARBA00022840"/>
    </source>
</evidence>
<name>A0ABX9KCZ8_9FUSO</name>
<dbReference type="PANTHER" id="PTHR17490">
    <property type="entry name" value="SUA5"/>
    <property type="match status" value="1"/>
</dbReference>
<dbReference type="Pfam" id="PF01300">
    <property type="entry name" value="Sua5_yciO_yrdC"/>
    <property type="match status" value="1"/>
</dbReference>
<comment type="caution">
    <text evidence="13">The sequence shown here is derived from an EMBL/GenBank/DDBJ whole genome shotgun (WGS) entry which is preliminary data.</text>
</comment>
<proteinExistence type="inferred from homology"/>
<keyword evidence="6" id="KW-0819">tRNA processing</keyword>
<dbReference type="EC" id="2.7.7.87" evidence="3"/>
<evidence type="ECO:0000313" key="13">
    <source>
        <dbReference type="EMBL" id="REI39353.1"/>
    </source>
</evidence>
<keyword evidence="7" id="KW-0548">Nucleotidyltransferase</keyword>
<evidence type="ECO:0000256" key="6">
    <source>
        <dbReference type="ARBA" id="ARBA00022694"/>
    </source>
</evidence>
<evidence type="ECO:0000256" key="2">
    <source>
        <dbReference type="ARBA" id="ARBA00007663"/>
    </source>
</evidence>
<evidence type="ECO:0000256" key="8">
    <source>
        <dbReference type="ARBA" id="ARBA00022741"/>
    </source>
</evidence>
<gene>
    <name evidence="13" type="ORF">DYH56_15125</name>
</gene>
<dbReference type="NCBIfam" id="TIGR00057">
    <property type="entry name" value="L-threonylcarbamoyladenylate synthase"/>
    <property type="match status" value="1"/>
</dbReference>
<dbReference type="Gene3D" id="3.90.870.10">
    <property type="entry name" value="DHBP synthase"/>
    <property type="match status" value="1"/>
</dbReference>
<sequence>MKKIFENSELNYEKISNMVANGALIIYPTDTVYGLGASIHMKKSLDKVYEVKERDGKSPLIALLSDGKYLEKVAIINELNKEKVEKLIEKFWPGGLTIILDKKRIIPPNMVSNGTSVGVRVPNHKISIKIIESCGGILATTSANISGEPSPRSYDELSEEIKSRVDIVVDDNETPKGVESTIIDMRGTPKILREGHITRIDIEKIIGKVE</sequence>
<comment type="similarity">
    <text evidence="2">Belongs to the SUA5 family.</text>
</comment>
<protein>
    <recommendedName>
        <fullName evidence="10">L-threonylcarbamoyladenylate synthase</fullName>
        <ecNumber evidence="3">2.7.7.87</ecNumber>
    </recommendedName>
    <alternativeName>
        <fullName evidence="10">L-threonylcarbamoyladenylate synthase</fullName>
    </alternativeName>
</protein>
<dbReference type="EMBL" id="QUAJ01000049">
    <property type="protein sequence ID" value="REI39353.1"/>
    <property type="molecule type" value="Genomic_DNA"/>
</dbReference>
<keyword evidence="4" id="KW-0963">Cytoplasm</keyword>
<evidence type="ECO:0000256" key="10">
    <source>
        <dbReference type="ARBA" id="ARBA00029774"/>
    </source>
</evidence>
<dbReference type="PROSITE" id="PS51163">
    <property type="entry name" value="YRDC"/>
    <property type="match status" value="1"/>
</dbReference>
<accession>A0ABX9KCZ8</accession>
<keyword evidence="5" id="KW-0808">Transferase</keyword>
<keyword evidence="14" id="KW-1185">Reference proteome</keyword>
<evidence type="ECO:0000256" key="11">
    <source>
        <dbReference type="ARBA" id="ARBA00048366"/>
    </source>
</evidence>
<reference evidence="13 14" key="1">
    <citation type="submission" date="2018-08" db="EMBL/GenBank/DDBJ databases">
        <title>Draft genome sequence of Psychrilyobacter sp. strain SD5 isolated from Black Sea water.</title>
        <authorList>
            <person name="Yadav S."/>
            <person name="Villanueva L."/>
            <person name="Damste J.S.S."/>
        </authorList>
    </citation>
    <scope>NUCLEOTIDE SEQUENCE [LARGE SCALE GENOMIC DNA]</scope>
    <source>
        <strain evidence="13 14">SD5</strain>
    </source>
</reference>
<comment type="subcellular location">
    <subcellularLocation>
        <location evidence="1">Cytoplasm</location>
    </subcellularLocation>
</comment>
<keyword evidence="9" id="KW-0067">ATP-binding</keyword>
<dbReference type="SUPFAM" id="SSF55821">
    <property type="entry name" value="YrdC/RibB"/>
    <property type="match status" value="1"/>
</dbReference>
<evidence type="ECO:0000256" key="4">
    <source>
        <dbReference type="ARBA" id="ARBA00022490"/>
    </source>
</evidence>
<dbReference type="Proteomes" id="UP000263486">
    <property type="component" value="Unassembled WGS sequence"/>
</dbReference>
<evidence type="ECO:0000256" key="7">
    <source>
        <dbReference type="ARBA" id="ARBA00022695"/>
    </source>
</evidence>
<dbReference type="InterPro" id="IPR050156">
    <property type="entry name" value="TC-AMP_synthase_SUA5"/>
</dbReference>
<feature type="domain" description="YrdC-like" evidence="12">
    <location>
        <begin position="9"/>
        <end position="197"/>
    </location>
</feature>
<comment type="catalytic activity">
    <reaction evidence="11">
        <text>L-threonine + hydrogencarbonate + ATP = L-threonylcarbamoyladenylate + diphosphate + H2O</text>
        <dbReference type="Rhea" id="RHEA:36407"/>
        <dbReference type="ChEBI" id="CHEBI:15377"/>
        <dbReference type="ChEBI" id="CHEBI:17544"/>
        <dbReference type="ChEBI" id="CHEBI:30616"/>
        <dbReference type="ChEBI" id="CHEBI:33019"/>
        <dbReference type="ChEBI" id="CHEBI:57926"/>
        <dbReference type="ChEBI" id="CHEBI:73682"/>
        <dbReference type="EC" id="2.7.7.87"/>
    </reaction>
</comment>
<keyword evidence="8" id="KW-0547">Nucleotide-binding</keyword>